<reference evidence="1 2" key="1">
    <citation type="submission" date="2015-11" db="EMBL/GenBank/DDBJ databases">
        <title>Genomic analysis of 38 Legionella species identifies large and diverse effector repertoires.</title>
        <authorList>
            <person name="Burstein D."/>
            <person name="Amaro F."/>
            <person name="Zusman T."/>
            <person name="Lifshitz Z."/>
            <person name="Cohen O."/>
            <person name="Gilbert J.A."/>
            <person name="Pupko T."/>
            <person name="Shuman H.A."/>
            <person name="Segal G."/>
        </authorList>
    </citation>
    <scope>NUCLEOTIDE SEQUENCE [LARGE SCALE GENOMIC DNA]</scope>
    <source>
        <strain evidence="1 2">BL-540</strain>
    </source>
</reference>
<dbReference type="EMBL" id="LNYJ01000011">
    <property type="protein sequence ID" value="KTD16800.1"/>
    <property type="molecule type" value="Genomic_DNA"/>
</dbReference>
<protein>
    <submittedName>
        <fullName evidence="1">Uncharacterized protein</fullName>
    </submittedName>
</protein>
<gene>
    <name evidence="1" type="ORF">Ljor_1106</name>
</gene>
<keyword evidence="2" id="KW-1185">Reference proteome</keyword>
<accession>A0A0W0V9M5</accession>
<evidence type="ECO:0000313" key="1">
    <source>
        <dbReference type="EMBL" id="KTD16800.1"/>
    </source>
</evidence>
<dbReference type="AlphaFoldDB" id="A0A0W0V9M5"/>
<dbReference type="RefSeq" id="WP_058470630.1">
    <property type="nucleotide sequence ID" value="NZ_CAAAIC010000002.1"/>
</dbReference>
<name>A0A0W0V9M5_9GAMM</name>
<organism evidence="1 2">
    <name type="scientific">Legionella jordanis</name>
    <dbReference type="NCBI Taxonomy" id="456"/>
    <lineage>
        <taxon>Bacteria</taxon>
        <taxon>Pseudomonadati</taxon>
        <taxon>Pseudomonadota</taxon>
        <taxon>Gammaproteobacteria</taxon>
        <taxon>Legionellales</taxon>
        <taxon>Legionellaceae</taxon>
        <taxon>Legionella</taxon>
    </lineage>
</organism>
<dbReference type="OrthoDB" id="5651600at2"/>
<evidence type="ECO:0000313" key="2">
    <source>
        <dbReference type="Proteomes" id="UP000055035"/>
    </source>
</evidence>
<dbReference type="Proteomes" id="UP000055035">
    <property type="component" value="Unassembled WGS sequence"/>
</dbReference>
<comment type="caution">
    <text evidence="1">The sequence shown here is derived from an EMBL/GenBank/DDBJ whole genome shotgun (WGS) entry which is preliminary data.</text>
</comment>
<dbReference type="PATRIC" id="fig|456.5.peg.1177"/>
<proteinExistence type="predicted"/>
<sequence length="357" mass="41621">MRLVVSKSDEFFITIAKHEYHSFILAGVRKRNGQIHSLTKVGKRLNFHEDNCFGLLKAGLYRASALLWDEGVHRRSGSNIPISYTSYSITYEQYLDLVFLLEKAQQEFRCTFDCYKPISATDENVVLEYTFDWKLIPNLGLPISNQEKNETEVVGERPVVQQTLHRTHVLAASNTCRHTAIDLIHYVTGVKESTQNLSSQFFRDLPLKTSLVADQGEEFMFKGEAYRSLRPDPNKYFYILPKPPTAFKELDGFKRKVLTDLYSRMERMLSIAPNSKETQEKFELLKTLYNQHISDNSESIDQFLTSLQQWKNEHQKEIGKLRKTFFFDHLFQRQSATAKLFQQWLQEGAKHLTSFNH</sequence>